<evidence type="ECO:0000313" key="2">
    <source>
        <dbReference type="Proteomes" id="UP000751190"/>
    </source>
</evidence>
<proteinExistence type="predicted"/>
<dbReference type="EMBL" id="JAGTXO010000010">
    <property type="protein sequence ID" value="KAG8465463.1"/>
    <property type="molecule type" value="Genomic_DNA"/>
</dbReference>
<comment type="caution">
    <text evidence="1">The sequence shown here is derived from an EMBL/GenBank/DDBJ whole genome shotgun (WGS) entry which is preliminary data.</text>
</comment>
<organism evidence="1 2">
    <name type="scientific">Diacronema lutheri</name>
    <name type="common">Unicellular marine alga</name>
    <name type="synonym">Monochrysis lutheri</name>
    <dbReference type="NCBI Taxonomy" id="2081491"/>
    <lineage>
        <taxon>Eukaryota</taxon>
        <taxon>Haptista</taxon>
        <taxon>Haptophyta</taxon>
        <taxon>Pavlovophyceae</taxon>
        <taxon>Pavlovales</taxon>
        <taxon>Pavlovaceae</taxon>
        <taxon>Diacronema</taxon>
    </lineage>
</organism>
<dbReference type="AlphaFoldDB" id="A0A8J5XJ16"/>
<keyword evidence="2" id="KW-1185">Reference proteome</keyword>
<sequence>MRAVFTKKGRVGDSFHRDLIDAPLRDAEARLEIIIAHVRRTPLLPDVQLDEVVAWTEGFSSDALMDACAIAGELALSDCMLTVKGVGTKPHAAQAFAISRRNFEAAVVLAASAHQRTAHRKVVKHLVRV</sequence>
<protein>
    <recommendedName>
        <fullName evidence="3">AAA ATPase AAA+ lid domain-containing protein</fullName>
    </recommendedName>
</protein>
<gene>
    <name evidence="1" type="ORF">KFE25_002770</name>
</gene>
<evidence type="ECO:0008006" key="3">
    <source>
        <dbReference type="Google" id="ProtNLM"/>
    </source>
</evidence>
<accession>A0A8J5XJ16</accession>
<name>A0A8J5XJ16_DIALT</name>
<reference evidence="1" key="1">
    <citation type="submission" date="2021-05" db="EMBL/GenBank/DDBJ databases">
        <title>The genome of the haptophyte Pavlova lutheri (Diacronema luteri, Pavlovales) - a model for lipid biosynthesis in eukaryotic algae.</title>
        <authorList>
            <person name="Hulatt C.J."/>
            <person name="Posewitz M.C."/>
        </authorList>
    </citation>
    <scope>NUCLEOTIDE SEQUENCE</scope>
    <source>
        <strain evidence="1">NIVA-4/92</strain>
    </source>
</reference>
<evidence type="ECO:0000313" key="1">
    <source>
        <dbReference type="EMBL" id="KAG8465463.1"/>
    </source>
</evidence>
<dbReference type="Proteomes" id="UP000751190">
    <property type="component" value="Unassembled WGS sequence"/>
</dbReference>
<dbReference type="Gene3D" id="1.10.8.60">
    <property type="match status" value="1"/>
</dbReference>